<evidence type="ECO:0000313" key="5">
    <source>
        <dbReference type="EMBL" id="CAL4060981.1"/>
    </source>
</evidence>
<keyword evidence="1" id="KW-1015">Disulfide bond</keyword>
<feature type="non-terminal residue" evidence="5">
    <location>
        <position position="1"/>
    </location>
</feature>
<feature type="domain" description="CUB" evidence="4">
    <location>
        <begin position="161"/>
        <end position="251"/>
    </location>
</feature>
<reference evidence="5 6" key="1">
    <citation type="submission" date="2024-05" db="EMBL/GenBank/DDBJ databases">
        <authorList>
            <person name="Wallberg A."/>
        </authorList>
    </citation>
    <scope>NUCLEOTIDE SEQUENCE [LARGE SCALE GENOMIC DNA]</scope>
</reference>
<sequence>GALLSVTSGTLGGSLIPPGDVVAPVSCWYLLRAPPGHRVELQLHRLVHIGTYNNGTTCNGGYVEVSDGITSEVQSGTDPGGGDSDDGGGGGLNTWRVCGEDQRLHPPAVLYSDTGAATLTYKVSSKQGSPRFMAYYNFPLKSNPNTGDLQRGGSRVEYTDCDWLYQDIHCRGSETCHLTSPGFPGLYPSSIRCRYLLAMSAKDIQATLTFLALDLPAERCAHNYIGVYAGTSSSSPLIATLCGSQRKTLTF</sequence>
<dbReference type="InterPro" id="IPR000859">
    <property type="entry name" value="CUB_dom"/>
</dbReference>
<dbReference type="PANTHER" id="PTHR47537">
    <property type="entry name" value="CUBILIN"/>
    <property type="match status" value="1"/>
</dbReference>
<dbReference type="InterPro" id="IPR053207">
    <property type="entry name" value="Non-NMDA_GluR_Accessory"/>
</dbReference>
<feature type="compositionally biased region" description="Gly residues" evidence="3">
    <location>
        <begin position="78"/>
        <end position="92"/>
    </location>
</feature>
<comment type="caution">
    <text evidence="2">Lacks conserved residue(s) required for the propagation of feature annotation.</text>
</comment>
<evidence type="ECO:0000256" key="1">
    <source>
        <dbReference type="ARBA" id="ARBA00023157"/>
    </source>
</evidence>
<dbReference type="Proteomes" id="UP001497623">
    <property type="component" value="Unassembled WGS sequence"/>
</dbReference>
<gene>
    <name evidence="5" type="ORF">MNOR_LOCUS1731</name>
</gene>
<dbReference type="PANTHER" id="PTHR47537:SF3">
    <property type="entry name" value="CUB DOMAIN-CONTAINING PROTEIN"/>
    <property type="match status" value="1"/>
</dbReference>
<evidence type="ECO:0000256" key="3">
    <source>
        <dbReference type="SAM" id="MobiDB-lite"/>
    </source>
</evidence>
<feature type="region of interest" description="Disordered" evidence="3">
    <location>
        <begin position="71"/>
        <end position="92"/>
    </location>
</feature>
<protein>
    <recommendedName>
        <fullName evidence="4">CUB domain-containing protein</fullName>
    </recommendedName>
</protein>
<dbReference type="Pfam" id="PF00431">
    <property type="entry name" value="CUB"/>
    <property type="match status" value="1"/>
</dbReference>
<dbReference type="CDD" id="cd00041">
    <property type="entry name" value="CUB"/>
    <property type="match status" value="1"/>
</dbReference>
<evidence type="ECO:0000259" key="4">
    <source>
        <dbReference type="PROSITE" id="PS01180"/>
    </source>
</evidence>
<name>A0AAV2PKR5_MEGNR</name>
<dbReference type="AlphaFoldDB" id="A0AAV2PKR5"/>
<dbReference type="GO" id="GO:0005886">
    <property type="term" value="C:plasma membrane"/>
    <property type="evidence" value="ECO:0007669"/>
    <property type="project" value="TreeGrafter"/>
</dbReference>
<feature type="domain" description="CUB" evidence="4">
    <location>
        <begin position="1"/>
        <end position="139"/>
    </location>
</feature>
<dbReference type="Gene3D" id="2.60.120.290">
    <property type="entry name" value="Spermadhesin, CUB domain"/>
    <property type="match status" value="2"/>
</dbReference>
<accession>A0AAV2PKR5</accession>
<dbReference type="InterPro" id="IPR035914">
    <property type="entry name" value="Sperma_CUB_dom_sf"/>
</dbReference>
<proteinExistence type="predicted"/>
<keyword evidence="6" id="KW-1185">Reference proteome</keyword>
<feature type="non-terminal residue" evidence="5">
    <location>
        <position position="251"/>
    </location>
</feature>
<dbReference type="EMBL" id="CAXKWB010000483">
    <property type="protein sequence ID" value="CAL4060981.1"/>
    <property type="molecule type" value="Genomic_DNA"/>
</dbReference>
<comment type="caution">
    <text evidence="5">The sequence shown here is derived from an EMBL/GenBank/DDBJ whole genome shotgun (WGS) entry which is preliminary data.</text>
</comment>
<dbReference type="PROSITE" id="PS01180">
    <property type="entry name" value="CUB"/>
    <property type="match status" value="2"/>
</dbReference>
<evidence type="ECO:0000256" key="2">
    <source>
        <dbReference type="PROSITE-ProRule" id="PRU00059"/>
    </source>
</evidence>
<dbReference type="SUPFAM" id="SSF49854">
    <property type="entry name" value="Spermadhesin, CUB domain"/>
    <property type="match status" value="2"/>
</dbReference>
<evidence type="ECO:0000313" key="6">
    <source>
        <dbReference type="Proteomes" id="UP001497623"/>
    </source>
</evidence>
<organism evidence="5 6">
    <name type="scientific">Meganyctiphanes norvegica</name>
    <name type="common">Northern krill</name>
    <name type="synonym">Thysanopoda norvegica</name>
    <dbReference type="NCBI Taxonomy" id="48144"/>
    <lineage>
        <taxon>Eukaryota</taxon>
        <taxon>Metazoa</taxon>
        <taxon>Ecdysozoa</taxon>
        <taxon>Arthropoda</taxon>
        <taxon>Crustacea</taxon>
        <taxon>Multicrustacea</taxon>
        <taxon>Malacostraca</taxon>
        <taxon>Eumalacostraca</taxon>
        <taxon>Eucarida</taxon>
        <taxon>Euphausiacea</taxon>
        <taxon>Euphausiidae</taxon>
        <taxon>Meganyctiphanes</taxon>
    </lineage>
</organism>